<comment type="caution">
    <text evidence="1">The sequence shown here is derived from an EMBL/GenBank/DDBJ whole genome shotgun (WGS) entry which is preliminary data.</text>
</comment>
<dbReference type="EMBL" id="SHBI01000001">
    <property type="protein sequence ID" value="RZO23216.1"/>
    <property type="molecule type" value="Genomic_DNA"/>
</dbReference>
<proteinExistence type="predicted"/>
<accession>A0A520MPR8</accession>
<name>A0A520MPR8_9GAMM</name>
<gene>
    <name evidence="1" type="ORF">EVA96_00155</name>
</gene>
<sequence length="281" mass="32138">MTKFIYNKFMKQFLFHRVIFFSLILISVSMFSFADLDIKEPKTKKIDSLMLVGNSFFYYNNSLHNHLGDLIKNDTNVDAMTRRSITINGSDLPWHDIESYLTNEQIGSYTIDADDNNKYIEKPNIKIDAVIFMACSLCPIHPETKDNFQKYVTKYSEIIRAKDAEPMLFMSWPYGNRPKMIDSLRKVFVSTANKNNLLLIPAGEAFYKFSQAHPDINLYTDDYRHPSKEGTYLAAAVVFATLYGKATAGNQGIMNLDKDIALKIQLSVDKTVSEFLGVVLK</sequence>
<dbReference type="GO" id="GO:0016788">
    <property type="term" value="F:hydrolase activity, acting on ester bonds"/>
    <property type="evidence" value="ECO:0007669"/>
    <property type="project" value="UniProtKB-ARBA"/>
</dbReference>
<evidence type="ECO:0008006" key="3">
    <source>
        <dbReference type="Google" id="ProtNLM"/>
    </source>
</evidence>
<dbReference type="InterPro" id="IPR036514">
    <property type="entry name" value="SGNH_hydro_sf"/>
</dbReference>
<dbReference type="SUPFAM" id="SSF52266">
    <property type="entry name" value="SGNH hydrolase"/>
    <property type="match status" value="1"/>
</dbReference>
<reference evidence="1 2" key="1">
    <citation type="submission" date="2019-02" db="EMBL/GenBank/DDBJ databases">
        <title>Prokaryotic population dynamics and viral predation in marine succession experiment using metagenomics: the confinement effect.</title>
        <authorList>
            <person name="Haro-Moreno J.M."/>
            <person name="Rodriguez-Valera F."/>
            <person name="Lopez-Perez M."/>
        </authorList>
    </citation>
    <scope>NUCLEOTIDE SEQUENCE [LARGE SCALE GENOMIC DNA]</scope>
    <source>
        <strain evidence="1">MED-G163</strain>
    </source>
</reference>
<dbReference type="Proteomes" id="UP000315782">
    <property type="component" value="Unassembled WGS sequence"/>
</dbReference>
<evidence type="ECO:0000313" key="1">
    <source>
        <dbReference type="EMBL" id="RZO23216.1"/>
    </source>
</evidence>
<organism evidence="1 2">
    <name type="scientific">SAR86 cluster bacterium</name>
    <dbReference type="NCBI Taxonomy" id="2030880"/>
    <lineage>
        <taxon>Bacteria</taxon>
        <taxon>Pseudomonadati</taxon>
        <taxon>Pseudomonadota</taxon>
        <taxon>Gammaproteobacteria</taxon>
        <taxon>SAR86 cluster</taxon>
    </lineage>
</organism>
<protein>
    <recommendedName>
        <fullName evidence="3">SGNH/GDSL hydrolase family protein</fullName>
    </recommendedName>
</protein>
<evidence type="ECO:0000313" key="2">
    <source>
        <dbReference type="Proteomes" id="UP000315782"/>
    </source>
</evidence>
<dbReference type="Gene3D" id="3.40.50.1110">
    <property type="entry name" value="SGNH hydrolase"/>
    <property type="match status" value="1"/>
</dbReference>
<dbReference type="AlphaFoldDB" id="A0A520MPR8"/>